<keyword evidence="3" id="KW-1185">Reference proteome</keyword>
<evidence type="ECO:0000256" key="1">
    <source>
        <dbReference type="SAM" id="MobiDB-lite"/>
    </source>
</evidence>
<dbReference type="GO" id="GO:0005739">
    <property type="term" value="C:mitochondrion"/>
    <property type="evidence" value="ECO:0007669"/>
    <property type="project" value="InterPro"/>
</dbReference>
<dbReference type="Pfam" id="PF05821">
    <property type="entry name" value="NDUF_B8"/>
    <property type="match status" value="1"/>
</dbReference>
<gene>
    <name evidence="2" type="ORF">BJ085DRAFT_19959</name>
</gene>
<organism evidence="2 3">
    <name type="scientific">Dimargaris cristalligena</name>
    <dbReference type="NCBI Taxonomy" id="215637"/>
    <lineage>
        <taxon>Eukaryota</taxon>
        <taxon>Fungi</taxon>
        <taxon>Fungi incertae sedis</taxon>
        <taxon>Zoopagomycota</taxon>
        <taxon>Kickxellomycotina</taxon>
        <taxon>Dimargaritomycetes</taxon>
        <taxon>Dimargaritales</taxon>
        <taxon>Dimargaritaceae</taxon>
        <taxon>Dimargaris</taxon>
    </lineage>
</organism>
<reference evidence="3" key="1">
    <citation type="journal article" date="2018" name="Nat. Microbiol.">
        <title>Leveraging single-cell genomics to expand the fungal tree of life.</title>
        <authorList>
            <person name="Ahrendt S.R."/>
            <person name="Quandt C.A."/>
            <person name="Ciobanu D."/>
            <person name="Clum A."/>
            <person name="Salamov A."/>
            <person name="Andreopoulos B."/>
            <person name="Cheng J.F."/>
            <person name="Woyke T."/>
            <person name="Pelin A."/>
            <person name="Henrissat B."/>
            <person name="Reynolds N.K."/>
            <person name="Benny G.L."/>
            <person name="Smith M.E."/>
            <person name="James T.Y."/>
            <person name="Grigoriev I.V."/>
        </authorList>
    </citation>
    <scope>NUCLEOTIDE SEQUENCE [LARGE SCALE GENOMIC DNA]</scope>
    <source>
        <strain evidence="3">RSA 468</strain>
    </source>
</reference>
<dbReference type="STRING" id="215637.A0A4P9ZUN7"/>
<proteinExistence type="predicted"/>
<evidence type="ECO:0000313" key="2">
    <source>
        <dbReference type="EMBL" id="RKP37267.1"/>
    </source>
</evidence>
<dbReference type="EMBL" id="ML002517">
    <property type="protein sequence ID" value="RKP37267.1"/>
    <property type="molecule type" value="Genomic_DNA"/>
</dbReference>
<evidence type="ECO:0000313" key="3">
    <source>
        <dbReference type="Proteomes" id="UP000268162"/>
    </source>
</evidence>
<feature type="region of interest" description="Disordered" evidence="1">
    <location>
        <begin position="35"/>
        <end position="64"/>
    </location>
</feature>
<accession>A0A4P9ZUN7</accession>
<dbReference type="Proteomes" id="UP000268162">
    <property type="component" value="Unassembled WGS sequence"/>
</dbReference>
<dbReference type="PANTHER" id="PTHR12840">
    <property type="entry name" value="NADH-UBIQUINONE OXIDOREDUCTASE ASHI SUBUNIT"/>
    <property type="match status" value="1"/>
</dbReference>
<sequence length="165" mass="18563">MRSLRPFTLLQLLSPRAAQSQRYALRSLSTNKFGENGGGWVDPEPQSGGYPNLPHTHAGEKSPFGWDNMQDRRNFGDTVQEQDEILGAWGPTLYPGDTKTALRDWACFIFGIGLVSTLAYATYPEPHFERRSYPYDGLRLELGGDPNNPDDRRLAVSHSFIYPSQ</sequence>
<dbReference type="AlphaFoldDB" id="A0A4P9ZUN7"/>
<name>A0A4P9ZUN7_9FUNG</name>
<dbReference type="PANTHER" id="PTHR12840:SF1">
    <property type="entry name" value="NADH DEHYDROGENASE [UBIQUINONE] 1 BETA SUBCOMPLEX SUBUNIT 8, MITOCHONDRIAL"/>
    <property type="match status" value="1"/>
</dbReference>
<protein>
    <submittedName>
        <fullName evidence="2">Uncharacterized protein</fullName>
    </submittedName>
</protein>
<dbReference type="InterPro" id="IPR008699">
    <property type="entry name" value="NDUFB8"/>
</dbReference>